<feature type="transmembrane region" description="Helical" evidence="12">
    <location>
        <begin position="431"/>
        <end position="449"/>
    </location>
</feature>
<keyword evidence="15" id="KW-1185">Reference proteome</keyword>
<dbReference type="EMBL" id="BNCP01000017">
    <property type="protein sequence ID" value="GIL79960.1"/>
    <property type="molecule type" value="Genomic_DNA"/>
</dbReference>
<feature type="transmembrane region" description="Helical" evidence="12">
    <location>
        <begin position="81"/>
        <end position="98"/>
    </location>
</feature>
<dbReference type="OrthoDB" id="196264at2759"/>
<evidence type="ECO:0000256" key="8">
    <source>
        <dbReference type="ARBA" id="ARBA00023201"/>
    </source>
</evidence>
<feature type="transmembrane region" description="Helical" evidence="12">
    <location>
        <begin position="110"/>
        <end position="137"/>
    </location>
</feature>
<dbReference type="InterPro" id="IPR006153">
    <property type="entry name" value="Cation/H_exchanger_TM"/>
</dbReference>
<feature type="transmembrane region" description="Helical" evidence="12">
    <location>
        <begin position="143"/>
        <end position="165"/>
    </location>
</feature>
<feature type="region of interest" description="Disordered" evidence="11">
    <location>
        <begin position="477"/>
        <end position="512"/>
    </location>
</feature>
<evidence type="ECO:0000256" key="12">
    <source>
        <dbReference type="SAM" id="Phobius"/>
    </source>
</evidence>
<feature type="transmembrane region" description="Helical" evidence="12">
    <location>
        <begin position="329"/>
        <end position="348"/>
    </location>
</feature>
<evidence type="ECO:0000256" key="6">
    <source>
        <dbReference type="ARBA" id="ARBA00023065"/>
    </source>
</evidence>
<dbReference type="GO" id="GO:0005886">
    <property type="term" value="C:plasma membrane"/>
    <property type="evidence" value="ECO:0007669"/>
    <property type="project" value="TreeGrafter"/>
</dbReference>
<name>A0A8J4CCS4_9CHLO</name>
<evidence type="ECO:0000313" key="14">
    <source>
        <dbReference type="EMBL" id="GIL79960.1"/>
    </source>
</evidence>
<dbReference type="PANTHER" id="PTHR10110">
    <property type="entry name" value="SODIUM/HYDROGEN EXCHANGER"/>
    <property type="match status" value="1"/>
</dbReference>
<dbReference type="InterPro" id="IPR018422">
    <property type="entry name" value="Cation/H_exchanger_CPA1"/>
</dbReference>
<accession>A0A8J4CCS4</accession>
<keyword evidence="2" id="KW-0813">Transport</keyword>
<dbReference type="GO" id="GO:0098719">
    <property type="term" value="P:sodium ion import across plasma membrane"/>
    <property type="evidence" value="ECO:0007669"/>
    <property type="project" value="TreeGrafter"/>
</dbReference>
<keyword evidence="3 12" id="KW-0812">Transmembrane</keyword>
<evidence type="ECO:0000256" key="7">
    <source>
        <dbReference type="ARBA" id="ARBA00023136"/>
    </source>
</evidence>
<evidence type="ECO:0000256" key="5">
    <source>
        <dbReference type="ARBA" id="ARBA00023053"/>
    </source>
</evidence>
<feature type="transmembrane region" description="Helical" evidence="12">
    <location>
        <begin position="354"/>
        <end position="383"/>
    </location>
</feature>
<evidence type="ECO:0000256" key="10">
    <source>
        <dbReference type="ARBA" id="ARBA00047912"/>
    </source>
</evidence>
<evidence type="ECO:0000256" key="1">
    <source>
        <dbReference type="ARBA" id="ARBA00004141"/>
    </source>
</evidence>
<evidence type="ECO:0000313" key="15">
    <source>
        <dbReference type="Proteomes" id="UP000747110"/>
    </source>
</evidence>
<keyword evidence="8" id="KW-0739">Sodium transport</keyword>
<comment type="catalytic activity">
    <reaction evidence="9">
        <text>Na(+)(in) + H(+)(out) = Na(+)(out) + H(+)(in)</text>
        <dbReference type="Rhea" id="RHEA:29419"/>
        <dbReference type="ChEBI" id="CHEBI:15378"/>
        <dbReference type="ChEBI" id="CHEBI:29101"/>
    </reaction>
</comment>
<organism evidence="14 15">
    <name type="scientific">Volvox reticuliferus</name>
    <dbReference type="NCBI Taxonomy" id="1737510"/>
    <lineage>
        <taxon>Eukaryota</taxon>
        <taxon>Viridiplantae</taxon>
        <taxon>Chlorophyta</taxon>
        <taxon>core chlorophytes</taxon>
        <taxon>Chlorophyceae</taxon>
        <taxon>CS clade</taxon>
        <taxon>Chlamydomonadales</taxon>
        <taxon>Volvocaceae</taxon>
        <taxon>Volvox</taxon>
    </lineage>
</organism>
<reference evidence="14" key="1">
    <citation type="journal article" date="2021" name="Proc. Natl. Acad. Sci. U.S.A.">
        <title>Three genomes in the algal genus Volvox reveal the fate of a haploid sex-determining region after a transition to homothallism.</title>
        <authorList>
            <person name="Yamamoto K."/>
            <person name="Hamaji T."/>
            <person name="Kawai-Toyooka H."/>
            <person name="Matsuzaki R."/>
            <person name="Takahashi F."/>
            <person name="Nishimura Y."/>
            <person name="Kawachi M."/>
            <person name="Noguchi H."/>
            <person name="Minakuchi Y."/>
            <person name="Umen J.G."/>
            <person name="Toyoda A."/>
            <person name="Nozaki H."/>
        </authorList>
    </citation>
    <scope>NUCLEOTIDE SEQUENCE</scope>
    <source>
        <strain evidence="14">NIES-3786</strain>
    </source>
</reference>
<keyword evidence="4 12" id="KW-1133">Transmembrane helix</keyword>
<keyword evidence="7 12" id="KW-0472">Membrane</keyword>
<feature type="transmembrane region" description="Helical" evidence="12">
    <location>
        <begin position="174"/>
        <end position="196"/>
    </location>
</feature>
<dbReference type="Pfam" id="PF00999">
    <property type="entry name" value="Na_H_Exchanger"/>
    <property type="match status" value="1"/>
</dbReference>
<evidence type="ECO:0000256" key="11">
    <source>
        <dbReference type="SAM" id="MobiDB-lite"/>
    </source>
</evidence>
<dbReference type="AlphaFoldDB" id="A0A8J4CCS4"/>
<evidence type="ECO:0000259" key="13">
    <source>
        <dbReference type="Pfam" id="PF00999"/>
    </source>
</evidence>
<dbReference type="GO" id="GO:0015386">
    <property type="term" value="F:potassium:proton antiporter activity"/>
    <property type="evidence" value="ECO:0007669"/>
    <property type="project" value="TreeGrafter"/>
</dbReference>
<feature type="transmembrane region" description="Helical" evidence="12">
    <location>
        <begin position="395"/>
        <end position="411"/>
    </location>
</feature>
<evidence type="ECO:0000256" key="9">
    <source>
        <dbReference type="ARBA" id="ARBA00047524"/>
    </source>
</evidence>
<dbReference type="GO" id="GO:0051453">
    <property type="term" value="P:regulation of intracellular pH"/>
    <property type="evidence" value="ECO:0007669"/>
    <property type="project" value="TreeGrafter"/>
</dbReference>
<comment type="catalytic activity">
    <reaction evidence="10">
        <text>K(+)(in) + H(+)(out) = K(+)(out) + H(+)(in)</text>
        <dbReference type="Rhea" id="RHEA:29467"/>
        <dbReference type="ChEBI" id="CHEBI:15378"/>
        <dbReference type="ChEBI" id="CHEBI:29103"/>
    </reaction>
</comment>
<sequence>MATDGLKPQAEAAAPTSVAITIQLLVLAVAFVIGRALERIRFQWMGEAGAALLLGLVVGLILKGAGVGARLAAAVAFKGGIFFYILLPTIMFDAGYSLDTRMFVKNVGSLCLYAFAGTTISCFVVGLMMWSFGLWGWCHSMPLLANLTFGALISATDPVTVLAVFQRLDAQPELYMNVFGESVLNDAVGMVLYNVIASFLDGKDVNAGSVFAGIGLFVAIFLGSTAIGIAIGLLAAFIFRSRYFYSGPITIHGSDPGSTEPTEVTSGSNSTFEVGLAVVFAYGSYLVADAARCSGIVAVVVNGMVMNMYVRPNLSVEAAHKIETLFKTLAGLFELFVFCYIGTTMFLQDEEFKIVGYTALSLVALAVSRAANILPCTAIVNLLRPVERHILPAQQFMMWWSGLRGAMAFALSVEADERFGEYGKVMKTCTFYLVFITVLFNGGTSAYLLRRLKLRAEDTPALILHLQDNLSRMHGFGSEDVTGQGKRARSEGSARGASGRPVGNGKSEGASE</sequence>
<gene>
    <name evidence="14" type="ORF">Vretifemale_9195</name>
</gene>
<feature type="transmembrane region" description="Helical" evidence="12">
    <location>
        <begin position="12"/>
        <end position="37"/>
    </location>
</feature>
<dbReference type="PANTHER" id="PTHR10110:SF187">
    <property type="entry name" value="SODIUM_HYDROGEN EXCHANGER"/>
    <property type="match status" value="1"/>
</dbReference>
<keyword evidence="5" id="KW-0915">Sodium</keyword>
<evidence type="ECO:0000256" key="2">
    <source>
        <dbReference type="ARBA" id="ARBA00022448"/>
    </source>
</evidence>
<dbReference type="GO" id="GO:0005768">
    <property type="term" value="C:endosome"/>
    <property type="evidence" value="ECO:0007669"/>
    <property type="project" value="TreeGrafter"/>
</dbReference>
<comment type="caution">
    <text evidence="14">The sequence shown here is derived from an EMBL/GenBank/DDBJ whole genome shotgun (WGS) entry which is preliminary data.</text>
</comment>
<evidence type="ECO:0000256" key="3">
    <source>
        <dbReference type="ARBA" id="ARBA00022692"/>
    </source>
</evidence>
<dbReference type="GO" id="GO:0015385">
    <property type="term" value="F:sodium:proton antiporter activity"/>
    <property type="evidence" value="ECO:0007669"/>
    <property type="project" value="InterPro"/>
</dbReference>
<comment type="subcellular location">
    <subcellularLocation>
        <location evidence="1">Membrane</location>
        <topology evidence="1">Multi-pass membrane protein</topology>
    </subcellularLocation>
</comment>
<proteinExistence type="predicted"/>
<feature type="transmembrane region" description="Helical" evidence="12">
    <location>
        <begin position="49"/>
        <end position="69"/>
    </location>
</feature>
<dbReference type="PRINTS" id="PR01084">
    <property type="entry name" value="NAHEXCHNGR"/>
</dbReference>
<dbReference type="Proteomes" id="UP000747110">
    <property type="component" value="Unassembled WGS sequence"/>
</dbReference>
<feature type="transmembrane region" description="Helical" evidence="12">
    <location>
        <begin position="216"/>
        <end position="239"/>
    </location>
</feature>
<dbReference type="Gene3D" id="6.10.140.1330">
    <property type="match status" value="1"/>
</dbReference>
<protein>
    <recommendedName>
        <fullName evidence="13">Cation/H+ exchanger transmembrane domain-containing protein</fullName>
    </recommendedName>
</protein>
<feature type="non-terminal residue" evidence="14">
    <location>
        <position position="1"/>
    </location>
</feature>
<dbReference type="InterPro" id="IPR004709">
    <property type="entry name" value="NaH_exchanger"/>
</dbReference>
<keyword evidence="6" id="KW-0406">Ion transport</keyword>
<evidence type="ECO:0000256" key="4">
    <source>
        <dbReference type="ARBA" id="ARBA00022989"/>
    </source>
</evidence>
<feature type="domain" description="Cation/H+ exchanger transmembrane" evidence="13">
    <location>
        <begin position="29"/>
        <end position="449"/>
    </location>
</feature>